<name>V4LBE2_EUTSA</name>
<dbReference type="PANTHER" id="PTHR11783">
    <property type="entry name" value="SULFOTRANSFERASE SULT"/>
    <property type="match status" value="1"/>
</dbReference>
<reference evidence="5 6" key="1">
    <citation type="journal article" date="2013" name="Front. Plant Sci.">
        <title>The Reference Genome of the Halophytic Plant Eutrema salsugineum.</title>
        <authorList>
            <person name="Yang R."/>
            <person name="Jarvis D.E."/>
            <person name="Chen H."/>
            <person name="Beilstein M.A."/>
            <person name="Grimwood J."/>
            <person name="Jenkins J."/>
            <person name="Shu S."/>
            <person name="Prochnik S."/>
            <person name="Xin M."/>
            <person name="Ma C."/>
            <person name="Schmutz J."/>
            <person name="Wing R.A."/>
            <person name="Mitchell-Olds T."/>
            <person name="Schumaker K.S."/>
            <person name="Wang X."/>
        </authorList>
    </citation>
    <scope>NUCLEOTIDE SEQUENCE [LARGE SCALE GENOMIC DNA]</scope>
</reference>
<dbReference type="EMBL" id="KI517465">
    <property type="protein sequence ID" value="ESQ39707.1"/>
    <property type="molecule type" value="Genomic_DNA"/>
</dbReference>
<dbReference type="Gramene" id="ESQ39707">
    <property type="protein sequence ID" value="ESQ39707"/>
    <property type="gene ID" value="EUTSA_v10001141mg"/>
</dbReference>
<keyword evidence="6" id="KW-1185">Reference proteome</keyword>
<evidence type="ECO:0000259" key="4">
    <source>
        <dbReference type="Pfam" id="PF00685"/>
    </source>
</evidence>
<comment type="similarity">
    <text evidence="1 3">Belongs to the sulfotransferase 1 family.</text>
</comment>
<organism evidence="5 6">
    <name type="scientific">Eutrema salsugineum</name>
    <name type="common">Saltwater cress</name>
    <name type="synonym">Sisymbrium salsugineum</name>
    <dbReference type="NCBI Taxonomy" id="72664"/>
    <lineage>
        <taxon>Eukaryota</taxon>
        <taxon>Viridiplantae</taxon>
        <taxon>Streptophyta</taxon>
        <taxon>Embryophyta</taxon>
        <taxon>Tracheophyta</taxon>
        <taxon>Spermatophyta</taxon>
        <taxon>Magnoliopsida</taxon>
        <taxon>eudicotyledons</taxon>
        <taxon>Gunneridae</taxon>
        <taxon>Pentapetalae</taxon>
        <taxon>rosids</taxon>
        <taxon>malvids</taxon>
        <taxon>Brassicales</taxon>
        <taxon>Brassicaceae</taxon>
        <taxon>Eutremeae</taxon>
        <taxon>Eutrema</taxon>
    </lineage>
</organism>
<dbReference type="AlphaFoldDB" id="V4LBE2"/>
<dbReference type="SUPFAM" id="SSF52540">
    <property type="entry name" value="P-loop containing nucleoside triphosphate hydrolases"/>
    <property type="match status" value="1"/>
</dbReference>
<dbReference type="KEGG" id="eus:EUTSA_v10001141mg"/>
<gene>
    <name evidence="5" type="ORF">EUTSA_v10001141mg</name>
</gene>
<protein>
    <recommendedName>
        <fullName evidence="3">Sulfotransferase</fullName>
        <ecNumber evidence="3">2.8.2.-</ecNumber>
    </recommendedName>
</protein>
<dbReference type="InterPro" id="IPR027417">
    <property type="entry name" value="P-loop_NTPase"/>
</dbReference>
<dbReference type="EC" id="2.8.2.-" evidence="3"/>
<dbReference type="Pfam" id="PF00685">
    <property type="entry name" value="Sulfotransfer_1"/>
    <property type="match status" value="1"/>
</dbReference>
<accession>V4LBE2</accession>
<evidence type="ECO:0000256" key="1">
    <source>
        <dbReference type="ARBA" id="ARBA00005771"/>
    </source>
</evidence>
<feature type="non-terminal residue" evidence="5">
    <location>
        <position position="1"/>
    </location>
</feature>
<evidence type="ECO:0000313" key="6">
    <source>
        <dbReference type="Proteomes" id="UP000030689"/>
    </source>
</evidence>
<dbReference type="Proteomes" id="UP000030689">
    <property type="component" value="Unassembled WGS sequence"/>
</dbReference>
<evidence type="ECO:0000256" key="3">
    <source>
        <dbReference type="RuleBase" id="RU361155"/>
    </source>
</evidence>
<dbReference type="OMA" id="MIRIEFP"/>
<keyword evidence="2 3" id="KW-0808">Transferase</keyword>
<dbReference type="GO" id="GO:0008146">
    <property type="term" value="F:sulfotransferase activity"/>
    <property type="evidence" value="ECO:0007669"/>
    <property type="project" value="InterPro"/>
</dbReference>
<dbReference type="InterPro" id="IPR000863">
    <property type="entry name" value="Sulfotransferase_dom"/>
</dbReference>
<feature type="domain" description="Sulfotransferase" evidence="4">
    <location>
        <begin position="10"/>
        <end position="131"/>
    </location>
</feature>
<proteinExistence type="inferred from homology"/>
<dbReference type="eggNOG" id="KOG1584">
    <property type="taxonomic scope" value="Eukaryota"/>
</dbReference>
<evidence type="ECO:0000313" key="5">
    <source>
        <dbReference type="EMBL" id="ESQ39707.1"/>
    </source>
</evidence>
<dbReference type="Gene3D" id="3.40.50.300">
    <property type="entry name" value="P-loop containing nucleotide triphosphate hydrolases"/>
    <property type="match status" value="1"/>
</dbReference>
<sequence>PLPKDNGPLNTLEESFAMFCRGLSMYSPFLDHVLSYWKAYQENPDQTMFLKYEKMRADPLPYVKRLAEFMGCGFTAEEEKEEAVEKVAFPSSFYPKSAYFRKGKVRDWSNYLTPEMAAGIDGLMEERFKGTETL</sequence>
<evidence type="ECO:0000256" key="2">
    <source>
        <dbReference type="ARBA" id="ARBA00022679"/>
    </source>
</evidence>